<organism evidence="1 2">
    <name type="scientific">Melipona quadrifasciata</name>
    <dbReference type="NCBI Taxonomy" id="166423"/>
    <lineage>
        <taxon>Eukaryota</taxon>
        <taxon>Metazoa</taxon>
        <taxon>Ecdysozoa</taxon>
        <taxon>Arthropoda</taxon>
        <taxon>Hexapoda</taxon>
        <taxon>Insecta</taxon>
        <taxon>Pterygota</taxon>
        <taxon>Neoptera</taxon>
        <taxon>Endopterygota</taxon>
        <taxon>Hymenoptera</taxon>
        <taxon>Apocrita</taxon>
        <taxon>Aculeata</taxon>
        <taxon>Apoidea</taxon>
        <taxon>Anthophila</taxon>
        <taxon>Apidae</taxon>
        <taxon>Melipona</taxon>
    </lineage>
</organism>
<proteinExistence type="predicted"/>
<gene>
    <name evidence="1" type="ORF">WN51_01327</name>
</gene>
<evidence type="ECO:0000313" key="1">
    <source>
        <dbReference type="EMBL" id="KOX73554.1"/>
    </source>
</evidence>
<dbReference type="OrthoDB" id="6493910at2759"/>
<dbReference type="Pfam" id="PF15684">
    <property type="entry name" value="AROS"/>
    <property type="match status" value="1"/>
</dbReference>
<evidence type="ECO:0000313" key="2">
    <source>
        <dbReference type="Proteomes" id="UP000053105"/>
    </source>
</evidence>
<dbReference type="Proteomes" id="UP000053105">
    <property type="component" value="Unassembled WGS sequence"/>
</dbReference>
<sequence>MSNSLVRKGLEILGYENRVTKVYYMFHNKNVYFTEKKKRKHIKYKGSLDLIPSKHRILSKTDKTDLGTILGQSSKVTVYETQKKLAAQRDPTDENVERLLTFSNNCIDPNTTNKLLTRALKKKYIPKEKKSKESETTAFTEEDFKKFEKEYIDQ</sequence>
<keyword evidence="2" id="KW-1185">Reference proteome</keyword>
<protein>
    <submittedName>
        <fullName evidence="1">Uncharacterized protein</fullName>
    </submittedName>
</protein>
<name>A0A0N0BFM7_9HYME</name>
<dbReference type="PRINTS" id="PR02029">
    <property type="entry name" value="ACTREGSIRT1"/>
</dbReference>
<reference evidence="1 2" key="1">
    <citation type="submission" date="2015-07" db="EMBL/GenBank/DDBJ databases">
        <title>The genome of Melipona quadrifasciata.</title>
        <authorList>
            <person name="Pan H."/>
            <person name="Kapheim K."/>
        </authorList>
    </citation>
    <scope>NUCLEOTIDE SEQUENCE [LARGE SCALE GENOMIC DNA]</scope>
    <source>
        <strain evidence="1">0111107301</strain>
        <tissue evidence="1">Whole body</tissue>
    </source>
</reference>
<accession>A0A0N0BFM7</accession>
<dbReference type="EMBL" id="KQ435796">
    <property type="protein sequence ID" value="KOX73554.1"/>
    <property type="molecule type" value="Genomic_DNA"/>
</dbReference>
<dbReference type="InterPro" id="IPR023262">
    <property type="entry name" value="AROS"/>
</dbReference>
<dbReference type="AlphaFoldDB" id="A0A0N0BFM7"/>